<comment type="caution">
    <text evidence="2">The sequence shown here is derived from an EMBL/GenBank/DDBJ whole genome shotgun (WGS) entry which is preliminary data.</text>
</comment>
<evidence type="ECO:0000313" key="2">
    <source>
        <dbReference type="EMBL" id="OIQ70400.1"/>
    </source>
</evidence>
<proteinExistence type="predicted"/>
<protein>
    <submittedName>
        <fullName evidence="2">Uncharacterized protein</fullName>
    </submittedName>
</protein>
<feature type="compositionally biased region" description="Low complexity" evidence="1">
    <location>
        <begin position="87"/>
        <end position="98"/>
    </location>
</feature>
<feature type="compositionally biased region" description="Basic and acidic residues" evidence="1">
    <location>
        <begin position="76"/>
        <end position="86"/>
    </location>
</feature>
<name>A0A1J5PHZ3_9ZZZZ</name>
<gene>
    <name evidence="2" type="ORF">GALL_479890</name>
</gene>
<evidence type="ECO:0000256" key="1">
    <source>
        <dbReference type="SAM" id="MobiDB-lite"/>
    </source>
</evidence>
<sequence length="195" mass="21625">MGPRAGGRRRRVDHAAVADRRSGRRQRHVGLQGHPHPDGGRLRGQAEDPDRRQQQARPALPRAGDIHDIGLQGREPFSRRGDRRADGLGPELAGGEAEQTGRRQHHHHLAEAREAEPRPQGRDRRRHDQGRPADGRDRLTRQGEIERRAAPDGHRGPQGQVIPLSPRLGAKPVPNSRQARRAANPRAKRPANGDA</sequence>
<feature type="compositionally biased region" description="Basic and acidic residues" evidence="1">
    <location>
        <begin position="109"/>
        <end position="122"/>
    </location>
</feature>
<organism evidence="2">
    <name type="scientific">mine drainage metagenome</name>
    <dbReference type="NCBI Taxonomy" id="410659"/>
    <lineage>
        <taxon>unclassified sequences</taxon>
        <taxon>metagenomes</taxon>
        <taxon>ecological metagenomes</taxon>
    </lineage>
</organism>
<feature type="region of interest" description="Disordered" evidence="1">
    <location>
        <begin position="1"/>
        <end position="195"/>
    </location>
</feature>
<feature type="compositionally biased region" description="Low complexity" evidence="1">
    <location>
        <begin position="174"/>
        <end position="195"/>
    </location>
</feature>
<feature type="compositionally biased region" description="Basic and acidic residues" evidence="1">
    <location>
        <begin position="35"/>
        <end position="53"/>
    </location>
</feature>
<accession>A0A1J5PHZ3</accession>
<reference evidence="2" key="1">
    <citation type="submission" date="2016-10" db="EMBL/GenBank/DDBJ databases">
        <title>Sequence of Gallionella enrichment culture.</title>
        <authorList>
            <person name="Poehlein A."/>
            <person name="Muehling M."/>
            <person name="Daniel R."/>
        </authorList>
    </citation>
    <scope>NUCLEOTIDE SEQUENCE</scope>
</reference>
<dbReference type="AlphaFoldDB" id="A0A1J5PHZ3"/>
<dbReference type="EMBL" id="MLJW01004225">
    <property type="protein sequence ID" value="OIQ70400.1"/>
    <property type="molecule type" value="Genomic_DNA"/>
</dbReference>
<feature type="compositionally biased region" description="Basic residues" evidence="1">
    <location>
        <begin position="1"/>
        <end position="12"/>
    </location>
</feature>
<feature type="compositionally biased region" description="Basic and acidic residues" evidence="1">
    <location>
        <begin position="129"/>
        <end position="155"/>
    </location>
</feature>